<evidence type="ECO:0000313" key="2">
    <source>
        <dbReference type="Proteomes" id="UP001177021"/>
    </source>
</evidence>
<organism evidence="1 2">
    <name type="scientific">Trifolium pratense</name>
    <name type="common">Red clover</name>
    <dbReference type="NCBI Taxonomy" id="57577"/>
    <lineage>
        <taxon>Eukaryota</taxon>
        <taxon>Viridiplantae</taxon>
        <taxon>Streptophyta</taxon>
        <taxon>Embryophyta</taxon>
        <taxon>Tracheophyta</taxon>
        <taxon>Spermatophyta</taxon>
        <taxon>Magnoliopsida</taxon>
        <taxon>eudicotyledons</taxon>
        <taxon>Gunneridae</taxon>
        <taxon>Pentapetalae</taxon>
        <taxon>rosids</taxon>
        <taxon>fabids</taxon>
        <taxon>Fabales</taxon>
        <taxon>Fabaceae</taxon>
        <taxon>Papilionoideae</taxon>
        <taxon>50 kb inversion clade</taxon>
        <taxon>NPAAA clade</taxon>
        <taxon>Hologalegina</taxon>
        <taxon>IRL clade</taxon>
        <taxon>Trifolieae</taxon>
        <taxon>Trifolium</taxon>
    </lineage>
</organism>
<evidence type="ECO:0000313" key="1">
    <source>
        <dbReference type="EMBL" id="CAJ2640607.1"/>
    </source>
</evidence>
<comment type="caution">
    <text evidence="1">The sequence shown here is derived from an EMBL/GenBank/DDBJ whole genome shotgun (WGS) entry which is preliminary data.</text>
</comment>
<dbReference type="Proteomes" id="UP001177021">
    <property type="component" value="Unassembled WGS sequence"/>
</dbReference>
<reference evidence="1" key="1">
    <citation type="submission" date="2023-10" db="EMBL/GenBank/DDBJ databases">
        <authorList>
            <person name="Rodriguez Cubillos JULIANA M."/>
            <person name="De Vega J."/>
        </authorList>
    </citation>
    <scope>NUCLEOTIDE SEQUENCE</scope>
</reference>
<gene>
    <name evidence="1" type="ORF">MILVUS5_LOCUS10429</name>
</gene>
<name>A0ACB0JAU2_TRIPR</name>
<protein>
    <submittedName>
        <fullName evidence="1">Uncharacterized protein</fullName>
    </submittedName>
</protein>
<dbReference type="EMBL" id="CASHSV030000024">
    <property type="protein sequence ID" value="CAJ2640607.1"/>
    <property type="molecule type" value="Genomic_DNA"/>
</dbReference>
<keyword evidence="2" id="KW-1185">Reference proteome</keyword>
<proteinExistence type="predicted"/>
<accession>A0ACB0JAU2</accession>
<sequence>MEKSYNSKKEDLDLASLVEIVLSWTFNDVRNQNLCKYKVQKIPHTFMSVTNYLSSFVPSLIEETHFDLASSLYGVQRAPFCEILTAVPERSRSFIPTKFFLYQISVYSTNNDTKDVGKYEPEVGDLIALTDIKPKTIEDLNRPRRYYHIAYVCGTKESTNEISILSSKYIDMEINSRSNNTPKLYAIYLLNLTTNVRVWKALNSELEGANMNMIKKVLLASSNNGEDCQLCISGENHNAACSKVQTMIQSQNLNESQKNAVLSCVSMRECHHSDTVKLIWGPPGTGKTKTVASLLFSLLKLKTRTLACAPTNTAVMEVAARLQNLVKKHDTDTYGYGDIVIFGNRSRMKVDSYWCLKDIFLDYRASNLLRCFAPLSGWKHCLQSMIMLLEDPSKQYRSYKLDIENAIMSLEQFVRQKHDDMEHGKDDNTLTIDQLTKEEYLSYKENIKNSVMTLEQYVKQKFSDIGEKLKVCMQTLYTHLPTSLIPFEEMKKIPIAIDWLTSLESSLSKAKLKQALDDHADEESIFYCLGRLTIKREECLCLLRSLLEKILLPEITDKYGIEKFCLMNARLIFCTASSSTRLFTERMTPVQFLVIDEAAQLKECESAIPLQLPGLHHAILIGDERQLPAVVKSPVTDEAGYGRSLFERLVLLGYKKHLLNTQYRMHPSISLFPNKEFYEEQLVDAPIVREMNYNRCFLEGKLYGSYSFINIAKGKEQRGRGHSSKNIVEAAVISTIIESLKEEFSRTRKKVSIGIISPYNAQVYEIQEKIKLSISVSEPGFSVSVRSVDGFQGGEEDIIIISTVRSNRDAKVGFLSNRQRANVALTRARHCLWILGNETTLENSDSIWKELVLDAKERGCFNNADEDEKLSEAIEDALLDIELLDESELPFKKLSLQDRSETFASTSRGSPYTSRGSLYTRGSSRGRGKPWKPRW</sequence>